<dbReference type="NCBIfam" id="TIGR04131">
    <property type="entry name" value="Bac_Flav_CTERM"/>
    <property type="match status" value="1"/>
</dbReference>
<dbReference type="EMBL" id="VRKQ01000006">
    <property type="protein sequence ID" value="TXG40111.1"/>
    <property type="molecule type" value="Genomic_DNA"/>
</dbReference>
<protein>
    <submittedName>
        <fullName evidence="1">T9SS type B sorting domain-containing protein</fullName>
    </submittedName>
</protein>
<proteinExistence type="predicted"/>
<dbReference type="AlphaFoldDB" id="A0A5C7GMX3"/>
<dbReference type="InterPro" id="IPR026341">
    <property type="entry name" value="T9SS_type_B"/>
</dbReference>
<evidence type="ECO:0000313" key="2">
    <source>
        <dbReference type="Proteomes" id="UP000321080"/>
    </source>
</evidence>
<accession>A0A5C7GMX3</accession>
<dbReference type="RefSeq" id="WP_147765460.1">
    <property type="nucleotide sequence ID" value="NZ_VRKQ01000006.1"/>
</dbReference>
<dbReference type="Pfam" id="PF13585">
    <property type="entry name" value="CHU_C"/>
    <property type="match status" value="1"/>
</dbReference>
<feature type="non-terminal residue" evidence="1">
    <location>
        <position position="1"/>
    </location>
</feature>
<name>A0A5C7GMX3_9FLAO</name>
<keyword evidence="2" id="KW-1185">Reference proteome</keyword>
<dbReference type="Proteomes" id="UP000321080">
    <property type="component" value="Unassembled WGS sequence"/>
</dbReference>
<dbReference type="OrthoDB" id="9765926at2"/>
<dbReference type="InterPro" id="IPR021655">
    <property type="entry name" value="Put_metal-bd"/>
</dbReference>
<comment type="caution">
    <text evidence="1">The sequence shown here is derived from an EMBL/GenBank/DDBJ whole genome shotgun (WGS) entry which is preliminary data.</text>
</comment>
<organism evidence="1 2">
    <name type="scientific">Seonamhaeicola maritimus</name>
    <dbReference type="NCBI Taxonomy" id="2591822"/>
    <lineage>
        <taxon>Bacteria</taxon>
        <taxon>Pseudomonadati</taxon>
        <taxon>Bacteroidota</taxon>
        <taxon>Flavobacteriia</taxon>
        <taxon>Flavobacteriales</taxon>
        <taxon>Flavobacteriaceae</taxon>
    </lineage>
</organism>
<reference evidence="1 2" key="1">
    <citation type="submission" date="2019-08" db="EMBL/GenBank/DDBJ databases">
        <title>Seonamhaeicola sediminis sp. nov., isolated from marine sediment.</title>
        <authorList>
            <person name="Cao W.R."/>
        </authorList>
    </citation>
    <scope>NUCLEOTIDE SEQUENCE [LARGE SCALE GENOMIC DNA]</scope>
    <source>
        <strain evidence="1 2">1505</strain>
    </source>
</reference>
<dbReference type="Pfam" id="PF11617">
    <property type="entry name" value="Cu-binding_MopE"/>
    <property type="match status" value="3"/>
</dbReference>
<gene>
    <name evidence="1" type="ORF">FUA22_00060</name>
</gene>
<evidence type="ECO:0000313" key="1">
    <source>
        <dbReference type="EMBL" id="TXG40111.1"/>
    </source>
</evidence>
<sequence>ELCDGLDNNCDGTIDEGVTITYYLDADGDGYGDTNDVGVESCTQPLGTVDNNLDCNDADASINPVATEICDGLDNNCDGNIDEGVTTTYYADTDGDGYGDSLDTVQACSAPVGYVSDSTDCDDTNNTVYPGAPELCDGLDNDCDGVIPEPMVDTLQDETTLNSYVLPNITGSNLSGNEAFYTEPNGNGMVFFSGDTLFFDDFSTYPIVLYIYDVGVSGCSSEESFMLTILDPLDCTSLNNPYNGDTDVFNDTSLSWDAVPDATGYTLSVGTSLGATDIVDNLDVGNVLLYDFPQNLPYRTEIFVSIVPYNDDQIAMSCFEESFTTEREQVPPRYFTPNNDGSNDRWVVPNRLNNISTIYIYDRYGKLLKEIADLQSGWDGTYNNAPMPVSDYWYVVVYKDGKSLRGHFSLVR</sequence>